<evidence type="ECO:0000256" key="2">
    <source>
        <dbReference type="SAM" id="MobiDB-lite"/>
    </source>
</evidence>
<dbReference type="SUPFAM" id="SSF81653">
    <property type="entry name" value="Calcium ATPase, transduction domain A"/>
    <property type="match status" value="1"/>
</dbReference>
<name>A0ABT0UUP5_9ACTN</name>
<proteinExistence type="predicted"/>
<evidence type="ECO:0000313" key="5">
    <source>
        <dbReference type="Proteomes" id="UP001431429"/>
    </source>
</evidence>
<feature type="region of interest" description="Disordered" evidence="2">
    <location>
        <begin position="86"/>
        <end position="112"/>
    </location>
</feature>
<sequence>MELGTRDAVSVLRDGSEALIPVGQLSTRDRFAVRPGERTTTDGTVTEGDLPIGISMLGAESEPVDMPSDETVTRGTVNASDRLAVRAARSPRSANSPGWPGSSRTPRAGSTEIQRLVDRISVISVPVVRHGVYETDGVDDQELPPVADALEHTPGTPCRAPSPGTKERVGFPPASGKAPGPGVRAVADRPWGTDRVSPAAHRRGHTAAGEPPGACSHER</sequence>
<dbReference type="RefSeq" id="WP_250922429.1">
    <property type="nucleotide sequence ID" value="NZ_JAMQAW010000036.1"/>
</dbReference>
<dbReference type="Gene3D" id="2.70.150.10">
    <property type="entry name" value="Calcium-transporting ATPase, cytoplasmic transduction domain A"/>
    <property type="match status" value="1"/>
</dbReference>
<feature type="domain" description="P-type ATPase A" evidence="3">
    <location>
        <begin position="7"/>
        <end position="92"/>
    </location>
</feature>
<organism evidence="4 5">
    <name type="scientific">Streptomyces albipurpureus</name>
    <dbReference type="NCBI Taxonomy" id="2897419"/>
    <lineage>
        <taxon>Bacteria</taxon>
        <taxon>Bacillati</taxon>
        <taxon>Actinomycetota</taxon>
        <taxon>Actinomycetes</taxon>
        <taxon>Kitasatosporales</taxon>
        <taxon>Streptomycetaceae</taxon>
        <taxon>Streptomyces</taxon>
    </lineage>
</organism>
<accession>A0ABT0UUP5</accession>
<gene>
    <name evidence="4" type="ORF">NBG84_28170</name>
</gene>
<dbReference type="Proteomes" id="UP001431429">
    <property type="component" value="Unassembled WGS sequence"/>
</dbReference>
<feature type="region of interest" description="Disordered" evidence="2">
    <location>
        <begin position="147"/>
        <end position="219"/>
    </location>
</feature>
<protein>
    <recommendedName>
        <fullName evidence="3">P-type ATPase A domain-containing protein</fullName>
    </recommendedName>
</protein>
<dbReference type="Pfam" id="PF00122">
    <property type="entry name" value="E1-E2_ATPase"/>
    <property type="match status" value="1"/>
</dbReference>
<dbReference type="InterPro" id="IPR059000">
    <property type="entry name" value="ATPase_P-type_domA"/>
</dbReference>
<comment type="subcellular location">
    <subcellularLocation>
        <location evidence="1">Membrane</location>
        <topology evidence="1">Multi-pass membrane protein</topology>
    </subcellularLocation>
</comment>
<dbReference type="InterPro" id="IPR008250">
    <property type="entry name" value="ATPase_P-typ_transduc_dom_A_sf"/>
</dbReference>
<evidence type="ECO:0000313" key="4">
    <source>
        <dbReference type="EMBL" id="MCM2392117.1"/>
    </source>
</evidence>
<evidence type="ECO:0000256" key="1">
    <source>
        <dbReference type="ARBA" id="ARBA00004141"/>
    </source>
</evidence>
<dbReference type="EMBL" id="JAMQAW010000036">
    <property type="protein sequence ID" value="MCM2392117.1"/>
    <property type="molecule type" value="Genomic_DNA"/>
</dbReference>
<reference evidence="4" key="1">
    <citation type="submission" date="2022-06" db="EMBL/GenBank/DDBJ databases">
        <title>Genome public.</title>
        <authorList>
            <person name="Sun Q."/>
        </authorList>
    </citation>
    <scope>NUCLEOTIDE SEQUENCE</scope>
    <source>
        <strain evidence="4">CWNU-1</strain>
    </source>
</reference>
<evidence type="ECO:0000259" key="3">
    <source>
        <dbReference type="Pfam" id="PF00122"/>
    </source>
</evidence>
<comment type="caution">
    <text evidence="4">The sequence shown here is derived from an EMBL/GenBank/DDBJ whole genome shotgun (WGS) entry which is preliminary data.</text>
</comment>
<keyword evidence="5" id="KW-1185">Reference proteome</keyword>